<proteinExistence type="inferred from homology"/>
<comment type="similarity">
    <text evidence="1 3">Belongs to the short-chain dehydrogenases/reductases (SDR) family.</text>
</comment>
<dbReference type="RefSeq" id="WP_203962268.1">
    <property type="nucleotide sequence ID" value="NZ_AP023355.1"/>
</dbReference>
<feature type="domain" description="Ketoreductase" evidence="4">
    <location>
        <begin position="6"/>
        <end position="191"/>
    </location>
</feature>
<protein>
    <submittedName>
        <fullName evidence="5">Ketoacyl reductase</fullName>
    </submittedName>
</protein>
<dbReference type="EMBL" id="AP023355">
    <property type="protein sequence ID" value="BCJ35792.1"/>
    <property type="molecule type" value="Genomic_DNA"/>
</dbReference>
<keyword evidence="6" id="KW-1185">Reference proteome</keyword>
<dbReference type="CDD" id="cd05233">
    <property type="entry name" value="SDR_c"/>
    <property type="match status" value="1"/>
</dbReference>
<evidence type="ECO:0000256" key="3">
    <source>
        <dbReference type="RuleBase" id="RU000363"/>
    </source>
</evidence>
<dbReference type="PIRSF" id="PIRSF000126">
    <property type="entry name" value="11-beta-HSD1"/>
    <property type="match status" value="1"/>
</dbReference>
<organism evidence="5 6">
    <name type="scientific">Actinocatenispora thailandica</name>
    <dbReference type="NCBI Taxonomy" id="227318"/>
    <lineage>
        <taxon>Bacteria</taxon>
        <taxon>Bacillati</taxon>
        <taxon>Actinomycetota</taxon>
        <taxon>Actinomycetes</taxon>
        <taxon>Micromonosporales</taxon>
        <taxon>Micromonosporaceae</taxon>
        <taxon>Actinocatenispora</taxon>
    </lineage>
</organism>
<dbReference type="Gene3D" id="3.40.50.720">
    <property type="entry name" value="NAD(P)-binding Rossmann-like Domain"/>
    <property type="match status" value="1"/>
</dbReference>
<dbReference type="InterPro" id="IPR036291">
    <property type="entry name" value="NAD(P)-bd_dom_sf"/>
</dbReference>
<evidence type="ECO:0000313" key="6">
    <source>
        <dbReference type="Proteomes" id="UP000611640"/>
    </source>
</evidence>
<name>A0A7R7DQS1_9ACTN</name>
<evidence type="ECO:0000313" key="5">
    <source>
        <dbReference type="EMBL" id="BCJ35792.1"/>
    </source>
</evidence>
<evidence type="ECO:0000256" key="1">
    <source>
        <dbReference type="ARBA" id="ARBA00006484"/>
    </source>
</evidence>
<evidence type="ECO:0000256" key="2">
    <source>
        <dbReference type="ARBA" id="ARBA00023002"/>
    </source>
</evidence>
<dbReference type="PANTHER" id="PTHR44196">
    <property type="entry name" value="DEHYDROGENASE/REDUCTASE SDR FAMILY MEMBER 7B"/>
    <property type="match status" value="1"/>
</dbReference>
<dbReference type="InterPro" id="IPR057326">
    <property type="entry name" value="KR_dom"/>
</dbReference>
<dbReference type="PRINTS" id="PR00081">
    <property type="entry name" value="GDHRDH"/>
</dbReference>
<dbReference type="InterPro" id="IPR002347">
    <property type="entry name" value="SDR_fam"/>
</dbReference>
<reference evidence="5 6" key="1">
    <citation type="submission" date="2020-08" db="EMBL/GenBank/DDBJ databases">
        <title>Whole genome shotgun sequence of Actinocatenispora thailandica NBRC 105041.</title>
        <authorList>
            <person name="Komaki H."/>
            <person name="Tamura T."/>
        </authorList>
    </citation>
    <scope>NUCLEOTIDE SEQUENCE [LARGE SCALE GENOMIC DNA]</scope>
    <source>
        <strain evidence="5 6">NBRC 105041</strain>
    </source>
</reference>
<dbReference type="Pfam" id="PF00106">
    <property type="entry name" value="adh_short"/>
    <property type="match status" value="1"/>
</dbReference>
<dbReference type="PRINTS" id="PR00080">
    <property type="entry name" value="SDRFAMILY"/>
</dbReference>
<dbReference type="GO" id="GO:0016020">
    <property type="term" value="C:membrane"/>
    <property type="evidence" value="ECO:0007669"/>
    <property type="project" value="TreeGrafter"/>
</dbReference>
<dbReference type="AlphaFoldDB" id="A0A7R7DQS1"/>
<keyword evidence="2" id="KW-0560">Oxidoreductase</keyword>
<evidence type="ECO:0000259" key="4">
    <source>
        <dbReference type="SMART" id="SM00822"/>
    </source>
</evidence>
<dbReference type="PANTHER" id="PTHR44196:SF2">
    <property type="entry name" value="SHORT-CHAIN DEHYDROGENASE-RELATED"/>
    <property type="match status" value="1"/>
</dbReference>
<accession>A0A7R7DQS1</accession>
<dbReference type="SUPFAM" id="SSF51735">
    <property type="entry name" value="NAD(P)-binding Rossmann-fold domains"/>
    <property type="match status" value="1"/>
</dbReference>
<sequence>MEYRGTTALVTGASSGIGAALAEQLAARGADVVLVARSVDTLTALADRLHAEHGVRAEVLGADLTDPQAVHTIQAELDRRRVTVDLLVNNAGIGSAGRFAEIPAARTRTELALDVSALVELTHAFLPEMLRRGSGGILNVASTAAFQPAPYMAVYAAAKSFVLSFSRALWAEYRTAGIRVTTVCPGPVRTRFAAGLGTPQPEIGQLRTATQVAVAALDGYQRGRHTVVPGAINGLMQGVRFLPTRLVLAIGRRAVGRVVGAAHSPELTPA</sequence>
<gene>
    <name evidence="5" type="ORF">Athai_32950</name>
</gene>
<dbReference type="GO" id="GO:0016491">
    <property type="term" value="F:oxidoreductase activity"/>
    <property type="evidence" value="ECO:0007669"/>
    <property type="project" value="UniProtKB-KW"/>
</dbReference>
<dbReference type="SMART" id="SM00822">
    <property type="entry name" value="PKS_KR"/>
    <property type="match status" value="1"/>
</dbReference>
<dbReference type="Proteomes" id="UP000611640">
    <property type="component" value="Chromosome"/>
</dbReference>
<dbReference type="KEGG" id="atl:Athai_32950"/>